<dbReference type="InterPro" id="IPR005618">
    <property type="entry name" value="OMPW"/>
</dbReference>
<dbReference type="GO" id="GO:0019867">
    <property type="term" value="C:outer membrane"/>
    <property type="evidence" value="ECO:0007669"/>
    <property type="project" value="InterPro"/>
</dbReference>
<dbReference type="PANTHER" id="PTHR36920">
    <property type="match status" value="1"/>
</dbReference>
<reference evidence="2 3" key="1">
    <citation type="journal article" date="2014" name="ISME J.">
        <title>Candidatus Competibacter-lineage genomes retrieved from metagenomes reveal functional metabolic diversity.</title>
        <authorList>
            <person name="McIlroy S.J."/>
            <person name="Albertsen M."/>
            <person name="Andresen E.K."/>
            <person name="Saunders A.M."/>
            <person name="Kristiansen R."/>
            <person name="Stokholm-Bjerregaard M."/>
            <person name="Nielsen K.L."/>
            <person name="Nielsen P.H."/>
        </authorList>
    </citation>
    <scope>NUCLEOTIDE SEQUENCE [LARGE SCALE GENOMIC DNA]</scope>
    <source>
        <strain evidence="2 3">Run_B_J11</strain>
    </source>
</reference>
<evidence type="ECO:0000313" key="2">
    <source>
        <dbReference type="EMBL" id="CDH47077.1"/>
    </source>
</evidence>
<feature type="chain" id="PRO_5031086469" evidence="1">
    <location>
        <begin position="26"/>
        <end position="207"/>
    </location>
</feature>
<dbReference type="InterPro" id="IPR011250">
    <property type="entry name" value="OMP/PagP_B-barrel"/>
</dbReference>
<accession>A0A7U7J5Q3</accession>
<organism evidence="2 3">
    <name type="scientific">Candidatus Contendobacter odensis Run_B_J11</name>
    <dbReference type="NCBI Taxonomy" id="1400861"/>
    <lineage>
        <taxon>Bacteria</taxon>
        <taxon>Pseudomonadati</taxon>
        <taxon>Pseudomonadota</taxon>
        <taxon>Gammaproteobacteria</taxon>
        <taxon>Candidatus Competibacteraceae</taxon>
        <taxon>Candidatus Contendibacter</taxon>
    </lineage>
</organism>
<dbReference type="OrthoDB" id="9807574at2"/>
<dbReference type="AlphaFoldDB" id="A0A7U7J5Q3"/>
<gene>
    <name evidence="2" type="ORF">BN874_720021</name>
</gene>
<keyword evidence="3" id="KW-1185">Reference proteome</keyword>
<keyword evidence="1" id="KW-0732">Signal</keyword>
<evidence type="ECO:0000313" key="3">
    <source>
        <dbReference type="Proteomes" id="UP000019184"/>
    </source>
</evidence>
<dbReference type="Proteomes" id="UP000019184">
    <property type="component" value="Unassembled WGS sequence"/>
</dbReference>
<dbReference type="Pfam" id="PF03922">
    <property type="entry name" value="OmpW"/>
    <property type="match status" value="1"/>
</dbReference>
<dbReference type="Gene3D" id="2.40.160.20">
    <property type="match status" value="1"/>
</dbReference>
<dbReference type="SUPFAM" id="SSF56925">
    <property type="entry name" value="OMPA-like"/>
    <property type="match status" value="1"/>
</dbReference>
<dbReference type="GO" id="GO:0055085">
    <property type="term" value="P:transmembrane transport"/>
    <property type="evidence" value="ECO:0007669"/>
    <property type="project" value="TreeGrafter"/>
</dbReference>
<sequence length="207" mass="21961">MATKFTKSTLAAALAGSLLVGVAQAYEAGDWIGRVGAWGIFPKSDNLNTALGMIDVDNGYSLGFNLTYMATPNIGIELIAALPFKHDITLAGTKVGSTSQLPPTLFLQYHFMPTSTVRPYAGVGLNYTFFFSEDTTGPLSGTKLTLDPSWGLAGELGVDIDVAPNWFVNAVVSYMDIDTKAKSNVLGTLGTVNIDPIVVGLNIGMRF</sequence>
<dbReference type="EMBL" id="CBTK010000290">
    <property type="protein sequence ID" value="CDH47077.1"/>
    <property type="molecule type" value="Genomic_DNA"/>
</dbReference>
<evidence type="ECO:0000256" key="1">
    <source>
        <dbReference type="SAM" id="SignalP"/>
    </source>
</evidence>
<proteinExistence type="predicted"/>
<comment type="caution">
    <text evidence="2">The sequence shown here is derived from an EMBL/GenBank/DDBJ whole genome shotgun (WGS) entry which is preliminary data.</text>
</comment>
<dbReference type="PANTHER" id="PTHR36920:SF1">
    <property type="entry name" value="OUTER MEMBRANE PROTEIN W"/>
    <property type="match status" value="1"/>
</dbReference>
<dbReference type="RefSeq" id="WP_034435827.1">
    <property type="nucleotide sequence ID" value="NZ_CBTK010000290.1"/>
</dbReference>
<protein>
    <submittedName>
        <fullName evidence="2">Outer membrane protein</fullName>
    </submittedName>
</protein>
<feature type="signal peptide" evidence="1">
    <location>
        <begin position="1"/>
        <end position="25"/>
    </location>
</feature>
<name>A0A7U7J5Q3_9GAMM</name>